<keyword evidence="3 5" id="KW-0687">Ribonucleoprotein</keyword>
<dbReference type="InterPro" id="IPR005824">
    <property type="entry name" value="KOW"/>
</dbReference>
<comment type="function">
    <text evidence="5">One of the proteins that surrounds the polypeptide exit tunnel on the outside of the subunit.</text>
</comment>
<dbReference type="InterPro" id="IPR003256">
    <property type="entry name" value="Ribosomal_uL24"/>
</dbReference>
<dbReference type="PROSITE" id="PS01108">
    <property type="entry name" value="RIBOSOMAL_L24"/>
    <property type="match status" value="1"/>
</dbReference>
<organism evidence="8 9">
    <name type="scientific">Helicobacter colisuis</name>
    <dbReference type="NCBI Taxonomy" id="2949739"/>
    <lineage>
        <taxon>Bacteria</taxon>
        <taxon>Pseudomonadati</taxon>
        <taxon>Campylobacterota</taxon>
        <taxon>Epsilonproteobacteria</taxon>
        <taxon>Campylobacterales</taxon>
        <taxon>Helicobacteraceae</taxon>
        <taxon>Helicobacter</taxon>
    </lineage>
</organism>
<keyword evidence="5" id="KW-0699">rRNA-binding</keyword>
<comment type="similarity">
    <text evidence="1 5 6">Belongs to the universal ribosomal protein uL24 family.</text>
</comment>
<dbReference type="EMBL" id="JAMOKX010000002">
    <property type="protein sequence ID" value="MCL9819084.1"/>
    <property type="molecule type" value="Genomic_DNA"/>
</dbReference>
<dbReference type="CDD" id="cd06089">
    <property type="entry name" value="KOW_RPL26"/>
    <property type="match status" value="1"/>
</dbReference>
<dbReference type="Pfam" id="PF00467">
    <property type="entry name" value="KOW"/>
    <property type="match status" value="1"/>
</dbReference>
<dbReference type="PANTHER" id="PTHR12903">
    <property type="entry name" value="MITOCHONDRIAL RIBOSOMAL PROTEIN L24"/>
    <property type="match status" value="1"/>
</dbReference>
<dbReference type="InterPro" id="IPR014722">
    <property type="entry name" value="Rib_uL2_dom2"/>
</dbReference>
<protein>
    <recommendedName>
        <fullName evidence="4 5">Large ribosomal subunit protein uL24</fullName>
    </recommendedName>
</protein>
<evidence type="ECO:0000256" key="5">
    <source>
        <dbReference type="HAMAP-Rule" id="MF_01326"/>
    </source>
</evidence>
<comment type="subunit">
    <text evidence="5">Part of the 50S ribosomal subunit.</text>
</comment>
<evidence type="ECO:0000256" key="1">
    <source>
        <dbReference type="ARBA" id="ARBA00010618"/>
    </source>
</evidence>
<proteinExistence type="inferred from homology"/>
<dbReference type="SUPFAM" id="SSF50104">
    <property type="entry name" value="Translation proteins SH3-like domain"/>
    <property type="match status" value="1"/>
</dbReference>
<dbReference type="GO" id="GO:0005840">
    <property type="term" value="C:ribosome"/>
    <property type="evidence" value="ECO:0007669"/>
    <property type="project" value="UniProtKB-KW"/>
</dbReference>
<sequence length="76" mass="8362">MAKFKIKKGDMVEIITGDDKGKKAKILRVIPKSSQVVVEGCKLAKKAVKPTDKNPKGGFIEKEMPIHISNVKKAED</sequence>
<name>A0ABT0TT97_9HELI</name>
<keyword evidence="5" id="KW-0694">RNA-binding</keyword>
<reference evidence="8" key="1">
    <citation type="submission" date="2022-06" db="EMBL/GenBank/DDBJ databases">
        <title>Helicobacter colisuis sp. nov.</title>
        <authorList>
            <person name="Papic B."/>
            <person name="Gruntar I."/>
        </authorList>
    </citation>
    <scope>NUCLEOTIDE SEQUENCE</scope>
    <source>
        <strain evidence="8">11154-15</strain>
    </source>
</reference>
<dbReference type="Proteomes" id="UP001057522">
    <property type="component" value="Unassembled WGS sequence"/>
</dbReference>
<dbReference type="SMART" id="SM00739">
    <property type="entry name" value="KOW"/>
    <property type="match status" value="1"/>
</dbReference>
<dbReference type="Gene3D" id="2.30.30.30">
    <property type="match status" value="1"/>
</dbReference>
<feature type="domain" description="KOW" evidence="7">
    <location>
        <begin position="5"/>
        <end position="32"/>
    </location>
</feature>
<dbReference type="RefSeq" id="WP_006655280.1">
    <property type="nucleotide sequence ID" value="NZ_JAMOKV010000002.1"/>
</dbReference>
<evidence type="ECO:0000256" key="3">
    <source>
        <dbReference type="ARBA" id="ARBA00023274"/>
    </source>
</evidence>
<evidence type="ECO:0000256" key="6">
    <source>
        <dbReference type="RuleBase" id="RU003477"/>
    </source>
</evidence>
<dbReference type="InterPro" id="IPR008991">
    <property type="entry name" value="Translation_prot_SH3-like_sf"/>
</dbReference>
<accession>A0ABT0TT97</accession>
<dbReference type="InterPro" id="IPR057264">
    <property type="entry name" value="Ribosomal_uL24_C"/>
</dbReference>
<dbReference type="NCBIfam" id="TIGR01079">
    <property type="entry name" value="rplX_bact"/>
    <property type="match status" value="1"/>
</dbReference>
<evidence type="ECO:0000256" key="4">
    <source>
        <dbReference type="ARBA" id="ARBA00035206"/>
    </source>
</evidence>
<evidence type="ECO:0000256" key="2">
    <source>
        <dbReference type="ARBA" id="ARBA00022980"/>
    </source>
</evidence>
<evidence type="ECO:0000259" key="7">
    <source>
        <dbReference type="SMART" id="SM00739"/>
    </source>
</evidence>
<comment type="caution">
    <text evidence="8">The sequence shown here is derived from an EMBL/GenBank/DDBJ whole genome shotgun (WGS) entry which is preliminary data.</text>
</comment>
<dbReference type="Pfam" id="PF17136">
    <property type="entry name" value="ribosomal_L24"/>
    <property type="match status" value="1"/>
</dbReference>
<evidence type="ECO:0000313" key="9">
    <source>
        <dbReference type="Proteomes" id="UP001057522"/>
    </source>
</evidence>
<keyword evidence="2 5" id="KW-0689">Ribosomal protein</keyword>
<dbReference type="InterPro" id="IPR005825">
    <property type="entry name" value="Ribosomal_uL24_CS"/>
</dbReference>
<dbReference type="InterPro" id="IPR041988">
    <property type="entry name" value="Ribosomal_uL24_KOW"/>
</dbReference>
<comment type="function">
    <text evidence="5">One of two assembly initiator proteins, it binds directly to the 5'-end of the 23S rRNA, where it nucleates assembly of the 50S subunit.</text>
</comment>
<evidence type="ECO:0000313" key="8">
    <source>
        <dbReference type="EMBL" id="MCL9819084.1"/>
    </source>
</evidence>
<gene>
    <name evidence="5" type="primary">rplX</name>
    <name evidence="8" type="ORF">NCR95_02705</name>
</gene>
<dbReference type="HAMAP" id="MF_01326_B">
    <property type="entry name" value="Ribosomal_uL24_B"/>
    <property type="match status" value="1"/>
</dbReference>
<keyword evidence="9" id="KW-1185">Reference proteome</keyword>